<dbReference type="Proteomes" id="UP001219525">
    <property type="component" value="Unassembled WGS sequence"/>
</dbReference>
<evidence type="ECO:0000256" key="1">
    <source>
        <dbReference type="SAM" id="MobiDB-lite"/>
    </source>
</evidence>
<accession>A0AAD6V7H4</accession>
<protein>
    <submittedName>
        <fullName evidence="3">Uncharacterized protein</fullName>
    </submittedName>
</protein>
<dbReference type="AlphaFoldDB" id="A0AAD6V7H4"/>
<organism evidence="3 4">
    <name type="scientific">Mycena pura</name>
    <dbReference type="NCBI Taxonomy" id="153505"/>
    <lineage>
        <taxon>Eukaryota</taxon>
        <taxon>Fungi</taxon>
        <taxon>Dikarya</taxon>
        <taxon>Basidiomycota</taxon>
        <taxon>Agaricomycotina</taxon>
        <taxon>Agaricomycetes</taxon>
        <taxon>Agaricomycetidae</taxon>
        <taxon>Agaricales</taxon>
        <taxon>Marasmiineae</taxon>
        <taxon>Mycenaceae</taxon>
        <taxon>Mycena</taxon>
    </lineage>
</organism>
<evidence type="ECO:0000313" key="4">
    <source>
        <dbReference type="Proteomes" id="UP001219525"/>
    </source>
</evidence>
<evidence type="ECO:0000313" key="3">
    <source>
        <dbReference type="EMBL" id="KAJ7205181.1"/>
    </source>
</evidence>
<dbReference type="EMBL" id="JARJCW010000044">
    <property type="protein sequence ID" value="KAJ7205181.1"/>
    <property type="molecule type" value="Genomic_DNA"/>
</dbReference>
<reference evidence="3" key="1">
    <citation type="submission" date="2023-03" db="EMBL/GenBank/DDBJ databases">
        <title>Massive genome expansion in bonnet fungi (Mycena s.s.) driven by repeated elements and novel gene families across ecological guilds.</title>
        <authorList>
            <consortium name="Lawrence Berkeley National Laboratory"/>
            <person name="Harder C.B."/>
            <person name="Miyauchi S."/>
            <person name="Viragh M."/>
            <person name="Kuo A."/>
            <person name="Thoen E."/>
            <person name="Andreopoulos B."/>
            <person name="Lu D."/>
            <person name="Skrede I."/>
            <person name="Drula E."/>
            <person name="Henrissat B."/>
            <person name="Morin E."/>
            <person name="Kohler A."/>
            <person name="Barry K."/>
            <person name="LaButti K."/>
            <person name="Morin E."/>
            <person name="Salamov A."/>
            <person name="Lipzen A."/>
            <person name="Mereny Z."/>
            <person name="Hegedus B."/>
            <person name="Baldrian P."/>
            <person name="Stursova M."/>
            <person name="Weitz H."/>
            <person name="Taylor A."/>
            <person name="Grigoriev I.V."/>
            <person name="Nagy L.G."/>
            <person name="Martin F."/>
            <person name="Kauserud H."/>
        </authorList>
    </citation>
    <scope>NUCLEOTIDE SEQUENCE</scope>
    <source>
        <strain evidence="3">9144</strain>
    </source>
</reference>
<gene>
    <name evidence="3" type="ORF">GGX14DRAFT_397727</name>
</gene>
<feature type="compositionally biased region" description="Low complexity" evidence="1">
    <location>
        <begin position="123"/>
        <end position="134"/>
    </location>
</feature>
<sequence length="377" mass="39786">MPTTLTALGLALLLVSSAAGQATVLPIGCETENAAKVGHVTMSTVSSSVTVPSPSIANILSNFVPPSSSSAFGAFSALSVLFPPPFTDFPSTSTTSNLALAFQTSVDFLPSSVSNPPVPPPSSNATSSSSTRPSTGAAERTLVHMMSMVRVGAVIGVGTWILSDSWAQGGSNVDAGSNGANKVMLLAQQVTEPKACNNFHQEPELQVPGPSRLVPLPRVAPNTKSCPNSWQHLLAAAHLLPIRHPVAVIPGMNLLTFMCLGLSPRALIAALLEQWARDFLSILAQSRYAVFCHMTCRLPVPPIQVRGLYPKKIFARDVQNLRTLEGTVNSLADDADIAELGPSSKCPGFVVGAIRKLCRRRTYTEVHAYPGVPRTCN</sequence>
<feature type="chain" id="PRO_5042014272" evidence="2">
    <location>
        <begin position="21"/>
        <end position="377"/>
    </location>
</feature>
<feature type="signal peptide" evidence="2">
    <location>
        <begin position="1"/>
        <end position="20"/>
    </location>
</feature>
<keyword evidence="2" id="KW-0732">Signal</keyword>
<name>A0AAD6V7H4_9AGAR</name>
<evidence type="ECO:0000256" key="2">
    <source>
        <dbReference type="SAM" id="SignalP"/>
    </source>
</evidence>
<proteinExistence type="predicted"/>
<keyword evidence="4" id="KW-1185">Reference proteome</keyword>
<feature type="region of interest" description="Disordered" evidence="1">
    <location>
        <begin position="112"/>
        <end position="137"/>
    </location>
</feature>
<comment type="caution">
    <text evidence="3">The sequence shown here is derived from an EMBL/GenBank/DDBJ whole genome shotgun (WGS) entry which is preliminary data.</text>
</comment>